<dbReference type="SUPFAM" id="SSF53639">
    <property type="entry name" value="AraD/HMP-PK domain-like"/>
    <property type="match status" value="1"/>
</dbReference>
<dbReference type="Pfam" id="PF00596">
    <property type="entry name" value="Aldolase_II"/>
    <property type="match status" value="1"/>
</dbReference>
<reference evidence="4 5" key="1">
    <citation type="submission" date="2019-09" db="EMBL/GenBank/DDBJ databases">
        <title>Parvibaculum sedimenti sp. nov., isolated from sediment.</title>
        <authorList>
            <person name="Wang Y."/>
        </authorList>
    </citation>
    <scope>NUCLEOTIDE SEQUENCE [LARGE SCALE GENOMIC DNA]</scope>
    <source>
        <strain evidence="4 5">HXT-9</strain>
    </source>
</reference>
<dbReference type="Gene3D" id="3.40.225.10">
    <property type="entry name" value="Class II aldolase/adducin N-terminal domain"/>
    <property type="match status" value="1"/>
</dbReference>
<name>A0A6N6VCY0_9HYPH</name>
<comment type="caution">
    <text evidence="4">The sequence shown here is derived from an EMBL/GenBank/DDBJ whole genome shotgun (WGS) entry which is preliminary data.</text>
</comment>
<gene>
    <name evidence="4" type="ORF">F2P47_16320</name>
</gene>
<sequence length="218" mass="23757">MTAPTAEESELRADLVRIMRKMAASGLNKGASGNASVRLGEDMLITPSGLAPDLMDEQSIVRVAADGTTEPGAPRPSSEWAMHWRILRQRRDIDAVVHCHSRYATILACCHRPIEPVHYMVSVTGGAEVPVAPYQIFGTPELADAVVATVDGHLACLLANHGQIALGRSLDHAFAIAEEVEEQAAVYYGAQLLGSPHVLDENQMNDIFRRFEDYGQKR</sequence>
<evidence type="ECO:0000256" key="2">
    <source>
        <dbReference type="ARBA" id="ARBA00023239"/>
    </source>
</evidence>
<keyword evidence="1" id="KW-0479">Metal-binding</keyword>
<dbReference type="AlphaFoldDB" id="A0A6N6VCY0"/>
<dbReference type="GO" id="GO:0046872">
    <property type="term" value="F:metal ion binding"/>
    <property type="evidence" value="ECO:0007669"/>
    <property type="project" value="UniProtKB-KW"/>
</dbReference>
<dbReference type="GO" id="GO:0016832">
    <property type="term" value="F:aldehyde-lyase activity"/>
    <property type="evidence" value="ECO:0007669"/>
    <property type="project" value="TreeGrafter"/>
</dbReference>
<evidence type="ECO:0000313" key="4">
    <source>
        <dbReference type="EMBL" id="KAB7738575.1"/>
    </source>
</evidence>
<dbReference type="Proteomes" id="UP000468901">
    <property type="component" value="Unassembled WGS sequence"/>
</dbReference>
<evidence type="ECO:0000313" key="5">
    <source>
        <dbReference type="Proteomes" id="UP000468901"/>
    </source>
</evidence>
<dbReference type="InterPro" id="IPR050197">
    <property type="entry name" value="Aldolase_class_II_sugar_metab"/>
</dbReference>
<dbReference type="PANTHER" id="PTHR22789:SF0">
    <property type="entry name" value="3-OXO-TETRONATE 4-PHOSPHATE DECARBOXYLASE-RELATED"/>
    <property type="match status" value="1"/>
</dbReference>
<dbReference type="GO" id="GO:0005829">
    <property type="term" value="C:cytosol"/>
    <property type="evidence" value="ECO:0007669"/>
    <property type="project" value="TreeGrafter"/>
</dbReference>
<dbReference type="PANTHER" id="PTHR22789">
    <property type="entry name" value="FUCULOSE PHOSPHATE ALDOLASE"/>
    <property type="match status" value="1"/>
</dbReference>
<keyword evidence="2" id="KW-0456">Lyase</keyword>
<keyword evidence="5" id="KW-1185">Reference proteome</keyword>
<evidence type="ECO:0000256" key="1">
    <source>
        <dbReference type="ARBA" id="ARBA00022723"/>
    </source>
</evidence>
<organism evidence="4 5">
    <name type="scientific">Parvibaculum sedimenti</name>
    <dbReference type="NCBI Taxonomy" id="2608632"/>
    <lineage>
        <taxon>Bacteria</taxon>
        <taxon>Pseudomonadati</taxon>
        <taxon>Pseudomonadota</taxon>
        <taxon>Alphaproteobacteria</taxon>
        <taxon>Hyphomicrobiales</taxon>
        <taxon>Parvibaculaceae</taxon>
        <taxon>Parvibaculum</taxon>
    </lineage>
</organism>
<dbReference type="GO" id="GO:0019323">
    <property type="term" value="P:pentose catabolic process"/>
    <property type="evidence" value="ECO:0007669"/>
    <property type="project" value="TreeGrafter"/>
</dbReference>
<proteinExistence type="predicted"/>
<dbReference type="RefSeq" id="WP_152217452.1">
    <property type="nucleotide sequence ID" value="NZ_WESC01000019.1"/>
</dbReference>
<dbReference type="InterPro" id="IPR036409">
    <property type="entry name" value="Aldolase_II/adducin_N_sf"/>
</dbReference>
<accession>A0A6N6VCY0</accession>
<dbReference type="EMBL" id="WESC01000019">
    <property type="protein sequence ID" value="KAB7738575.1"/>
    <property type="molecule type" value="Genomic_DNA"/>
</dbReference>
<dbReference type="InterPro" id="IPR001303">
    <property type="entry name" value="Aldolase_II/adducin_N"/>
</dbReference>
<dbReference type="SMART" id="SM01007">
    <property type="entry name" value="Aldolase_II"/>
    <property type="match status" value="1"/>
</dbReference>
<protein>
    <submittedName>
        <fullName evidence="4">Class II aldolase</fullName>
    </submittedName>
</protein>
<feature type="domain" description="Class II aldolase/adducin N-terminal" evidence="3">
    <location>
        <begin position="13"/>
        <end position="188"/>
    </location>
</feature>
<evidence type="ECO:0000259" key="3">
    <source>
        <dbReference type="SMART" id="SM01007"/>
    </source>
</evidence>